<organism evidence="1">
    <name type="scientific">Rhizophora mucronata</name>
    <name type="common">Asiatic mangrove</name>
    <dbReference type="NCBI Taxonomy" id="61149"/>
    <lineage>
        <taxon>Eukaryota</taxon>
        <taxon>Viridiplantae</taxon>
        <taxon>Streptophyta</taxon>
        <taxon>Embryophyta</taxon>
        <taxon>Tracheophyta</taxon>
        <taxon>Spermatophyta</taxon>
        <taxon>Magnoliopsida</taxon>
        <taxon>eudicotyledons</taxon>
        <taxon>Gunneridae</taxon>
        <taxon>Pentapetalae</taxon>
        <taxon>rosids</taxon>
        <taxon>fabids</taxon>
        <taxon>Malpighiales</taxon>
        <taxon>Rhizophoraceae</taxon>
        <taxon>Rhizophora</taxon>
    </lineage>
</organism>
<reference evidence="1" key="1">
    <citation type="submission" date="2018-02" db="EMBL/GenBank/DDBJ databases">
        <title>Rhizophora mucronata_Transcriptome.</title>
        <authorList>
            <person name="Meera S.P."/>
            <person name="Sreeshan A."/>
            <person name="Augustine A."/>
        </authorList>
    </citation>
    <scope>NUCLEOTIDE SEQUENCE</scope>
    <source>
        <tissue evidence="1">Leaf</tissue>
    </source>
</reference>
<proteinExistence type="predicted"/>
<protein>
    <submittedName>
        <fullName evidence="1">Uncharacterized protein</fullName>
    </submittedName>
</protein>
<dbReference type="EMBL" id="GGEC01091002">
    <property type="protein sequence ID" value="MBX71486.1"/>
    <property type="molecule type" value="Transcribed_RNA"/>
</dbReference>
<name>A0A2P2QWV7_RHIMU</name>
<accession>A0A2P2QWV7</accession>
<sequence>MHLHGSLEENLISIVKVEFCSIKGYHFLNWNPNFPFPMRNFCVRKEIFC</sequence>
<evidence type="ECO:0000313" key="1">
    <source>
        <dbReference type="EMBL" id="MBX71486.1"/>
    </source>
</evidence>
<dbReference type="AlphaFoldDB" id="A0A2P2QWV7"/>